<gene>
    <name evidence="2" type="ORF">NDU88_000620</name>
</gene>
<sequence length="128" mass="13891">MGAYTATPHWNVWEATGGGRRGGGKDRGPHGKGAVRRVSRLGAQFVDAYAHYNLSIEVEEGLMCESGQAVGPPDSLEERSWDKAAKMAKPMKINEPIVISNSEDEGISVLQHKGGRQLRKMRGAYGLI</sequence>
<accession>A0AAV7S7Q4</accession>
<dbReference type="EMBL" id="JANPWB010000008">
    <property type="protein sequence ID" value="KAJ1160118.1"/>
    <property type="molecule type" value="Genomic_DNA"/>
</dbReference>
<dbReference type="AlphaFoldDB" id="A0AAV7S7Q4"/>
<dbReference type="Proteomes" id="UP001066276">
    <property type="component" value="Chromosome 4_2"/>
</dbReference>
<feature type="region of interest" description="Disordered" evidence="1">
    <location>
        <begin position="12"/>
        <end position="33"/>
    </location>
</feature>
<reference evidence="2" key="1">
    <citation type="journal article" date="2022" name="bioRxiv">
        <title>Sequencing and chromosome-scale assembly of the giantPleurodeles waltlgenome.</title>
        <authorList>
            <person name="Brown T."/>
            <person name="Elewa A."/>
            <person name="Iarovenko S."/>
            <person name="Subramanian E."/>
            <person name="Araus A.J."/>
            <person name="Petzold A."/>
            <person name="Susuki M."/>
            <person name="Suzuki K.-i.T."/>
            <person name="Hayashi T."/>
            <person name="Toyoda A."/>
            <person name="Oliveira C."/>
            <person name="Osipova E."/>
            <person name="Leigh N.D."/>
            <person name="Simon A."/>
            <person name="Yun M.H."/>
        </authorList>
    </citation>
    <scope>NUCLEOTIDE SEQUENCE</scope>
    <source>
        <strain evidence="2">20211129_DDA</strain>
        <tissue evidence="2">Liver</tissue>
    </source>
</reference>
<protein>
    <submittedName>
        <fullName evidence="2">Uncharacterized protein</fullName>
    </submittedName>
</protein>
<evidence type="ECO:0000313" key="3">
    <source>
        <dbReference type="Proteomes" id="UP001066276"/>
    </source>
</evidence>
<evidence type="ECO:0000256" key="1">
    <source>
        <dbReference type="SAM" id="MobiDB-lite"/>
    </source>
</evidence>
<comment type="caution">
    <text evidence="2">The sequence shown here is derived from an EMBL/GenBank/DDBJ whole genome shotgun (WGS) entry which is preliminary data.</text>
</comment>
<name>A0AAV7S7Q4_PLEWA</name>
<proteinExistence type="predicted"/>
<evidence type="ECO:0000313" key="2">
    <source>
        <dbReference type="EMBL" id="KAJ1160118.1"/>
    </source>
</evidence>
<keyword evidence="3" id="KW-1185">Reference proteome</keyword>
<organism evidence="2 3">
    <name type="scientific">Pleurodeles waltl</name>
    <name type="common">Iberian ribbed newt</name>
    <dbReference type="NCBI Taxonomy" id="8319"/>
    <lineage>
        <taxon>Eukaryota</taxon>
        <taxon>Metazoa</taxon>
        <taxon>Chordata</taxon>
        <taxon>Craniata</taxon>
        <taxon>Vertebrata</taxon>
        <taxon>Euteleostomi</taxon>
        <taxon>Amphibia</taxon>
        <taxon>Batrachia</taxon>
        <taxon>Caudata</taxon>
        <taxon>Salamandroidea</taxon>
        <taxon>Salamandridae</taxon>
        <taxon>Pleurodelinae</taxon>
        <taxon>Pleurodeles</taxon>
    </lineage>
</organism>